<gene>
    <name evidence="8" type="ORF">PSTG_10415</name>
</gene>
<dbReference type="Pfam" id="PF00270">
    <property type="entry name" value="DEAD"/>
    <property type="match status" value="1"/>
</dbReference>
<sequence length="590" mass="62806">MSMPLNPSQYQYQYIQQFDSPTHITMGSQTTQPGFSEYSLDGSPTSVSATVGAHGHNGNLGYGDVHGYNGNLGNLVSGCMESPNGNLGSGVANSHGEFSSNGIGDVNGNLGSGGAYSNGEYGFGGYSNGESSFGGTGGVNGNLGLGGAYSHGDLISGGAGGLNANLGSAGAYFNQGNFASGRMSDVGRVGVDGHVGNLGLRSTYGENVNACSGDVLDLGYVSGDSGYHSNVSDKDKEDNDDLENGLGYPEEDNRVVTPIYILYKVYLQRVHTDPQAPAKSTLLVPEGKPTTWLTNITGWKLKCFKKGAGAALSRRPKLQDCQIDNEARNTLTWTVWIMGDTVYPKVHPVTLDTNLKFEQSKQAKEGQGNGMFFSLLTCVQQLSTMGVLAIAKKAISKMAKPLLNQYISTQAATFYCDTPKTLQVESVSALAKGKNVFVRAATGYGKTRISKMFFNLFKDSKVVVLVLDPLDSLGDDQKQSPKVFLNSSLLMGLSFSCEFQNKLALMVADKAHIKYLWGLVACRASKSLNSFGRLEDCAVFQPLYGCRATHLMATNKVLLLMLSATCRPVAVEAIVRNLKLQPGDVGMING</sequence>
<evidence type="ECO:0000259" key="7">
    <source>
        <dbReference type="Pfam" id="PF00270"/>
    </source>
</evidence>
<dbReference type="GO" id="GO:0005524">
    <property type="term" value="F:ATP binding"/>
    <property type="evidence" value="ECO:0007669"/>
    <property type="project" value="InterPro"/>
</dbReference>
<evidence type="ECO:0000256" key="5">
    <source>
        <dbReference type="ARBA" id="ARBA00034808"/>
    </source>
</evidence>
<reference evidence="9" key="1">
    <citation type="submission" date="2014-03" db="EMBL/GenBank/DDBJ databases">
        <title>The Genome Sequence of Puccinia striiformis f. sp. tritici PST-78.</title>
        <authorList>
            <consortium name="The Broad Institute Genome Sequencing Platform"/>
            <person name="Cuomo C."/>
            <person name="Hulbert S."/>
            <person name="Chen X."/>
            <person name="Walker B."/>
            <person name="Young S.K."/>
            <person name="Zeng Q."/>
            <person name="Gargeya S."/>
            <person name="Fitzgerald M."/>
            <person name="Haas B."/>
            <person name="Abouelleil A."/>
            <person name="Alvarado L."/>
            <person name="Arachchi H.M."/>
            <person name="Berlin A.M."/>
            <person name="Chapman S.B."/>
            <person name="Goldberg J."/>
            <person name="Griggs A."/>
            <person name="Gujja S."/>
            <person name="Hansen M."/>
            <person name="Howarth C."/>
            <person name="Imamovic A."/>
            <person name="Larimer J."/>
            <person name="McCowan C."/>
            <person name="Montmayeur A."/>
            <person name="Murphy C."/>
            <person name="Neiman D."/>
            <person name="Pearson M."/>
            <person name="Priest M."/>
            <person name="Roberts A."/>
            <person name="Saif S."/>
            <person name="Shea T."/>
            <person name="Sisk P."/>
            <person name="Sykes S."/>
            <person name="Wortman J."/>
            <person name="Nusbaum C."/>
            <person name="Birren B."/>
        </authorList>
    </citation>
    <scope>NUCLEOTIDE SEQUENCE [LARGE SCALE GENOMIC DNA]</scope>
    <source>
        <strain evidence="9">race PST-78</strain>
    </source>
</reference>
<comment type="caution">
    <text evidence="8">The sequence shown here is derived from an EMBL/GenBank/DDBJ whole genome shotgun (WGS) entry which is preliminary data.</text>
</comment>
<comment type="similarity">
    <text evidence="1">Belongs to the helicase family. RecQ subfamily.</text>
</comment>
<feature type="domain" description="DEAD/DEAH-box helicase" evidence="7">
    <location>
        <begin position="422"/>
        <end position="487"/>
    </location>
</feature>
<evidence type="ECO:0000313" key="8">
    <source>
        <dbReference type="EMBL" id="KNE96296.1"/>
    </source>
</evidence>
<dbReference type="EMBL" id="AJIL01000084">
    <property type="protein sequence ID" value="KNE96296.1"/>
    <property type="molecule type" value="Genomic_DNA"/>
</dbReference>
<dbReference type="GO" id="GO:0009378">
    <property type="term" value="F:four-way junction helicase activity"/>
    <property type="evidence" value="ECO:0007669"/>
    <property type="project" value="TreeGrafter"/>
</dbReference>
<dbReference type="PANTHER" id="PTHR13710:SF105">
    <property type="entry name" value="ATP-DEPENDENT DNA HELICASE Q1"/>
    <property type="match status" value="1"/>
</dbReference>
<dbReference type="GO" id="GO:0005737">
    <property type="term" value="C:cytoplasm"/>
    <property type="evidence" value="ECO:0007669"/>
    <property type="project" value="TreeGrafter"/>
</dbReference>
<dbReference type="Proteomes" id="UP000054564">
    <property type="component" value="Unassembled WGS sequence"/>
</dbReference>
<dbReference type="Gene3D" id="3.40.50.300">
    <property type="entry name" value="P-loop containing nucleotide triphosphate hydrolases"/>
    <property type="match status" value="1"/>
</dbReference>
<feature type="region of interest" description="Disordered" evidence="6">
    <location>
        <begin position="229"/>
        <end position="248"/>
    </location>
</feature>
<keyword evidence="2" id="KW-0238">DNA-binding</keyword>
<dbReference type="EC" id="5.6.2.4" evidence="5"/>
<keyword evidence="3" id="KW-0413">Isomerase</keyword>
<evidence type="ECO:0000256" key="3">
    <source>
        <dbReference type="ARBA" id="ARBA00023235"/>
    </source>
</evidence>
<dbReference type="STRING" id="1165861.A0A0L0VAQ2"/>
<organism evidence="8 9">
    <name type="scientific">Puccinia striiformis f. sp. tritici PST-78</name>
    <dbReference type="NCBI Taxonomy" id="1165861"/>
    <lineage>
        <taxon>Eukaryota</taxon>
        <taxon>Fungi</taxon>
        <taxon>Dikarya</taxon>
        <taxon>Basidiomycota</taxon>
        <taxon>Pucciniomycotina</taxon>
        <taxon>Pucciniomycetes</taxon>
        <taxon>Pucciniales</taxon>
        <taxon>Pucciniaceae</taxon>
        <taxon>Puccinia</taxon>
    </lineage>
</organism>
<dbReference type="InterPro" id="IPR011545">
    <property type="entry name" value="DEAD/DEAH_box_helicase_dom"/>
</dbReference>
<dbReference type="InterPro" id="IPR027417">
    <property type="entry name" value="P-loop_NTPase"/>
</dbReference>
<dbReference type="GO" id="GO:0000724">
    <property type="term" value="P:double-strand break repair via homologous recombination"/>
    <property type="evidence" value="ECO:0007669"/>
    <property type="project" value="TreeGrafter"/>
</dbReference>
<name>A0A0L0VAQ2_9BASI</name>
<evidence type="ECO:0000313" key="9">
    <source>
        <dbReference type="Proteomes" id="UP000054564"/>
    </source>
</evidence>
<evidence type="ECO:0000256" key="2">
    <source>
        <dbReference type="ARBA" id="ARBA00023125"/>
    </source>
</evidence>
<dbReference type="AlphaFoldDB" id="A0A0L0VAQ2"/>
<evidence type="ECO:0000256" key="1">
    <source>
        <dbReference type="ARBA" id="ARBA00005446"/>
    </source>
</evidence>
<dbReference type="SUPFAM" id="SSF52540">
    <property type="entry name" value="P-loop containing nucleoside triphosphate hydrolases"/>
    <property type="match status" value="1"/>
</dbReference>
<protein>
    <recommendedName>
        <fullName evidence="5">DNA 3'-5' helicase</fullName>
        <ecNumber evidence="5">5.6.2.4</ecNumber>
    </recommendedName>
</protein>
<dbReference type="GO" id="GO:0005694">
    <property type="term" value="C:chromosome"/>
    <property type="evidence" value="ECO:0007669"/>
    <property type="project" value="TreeGrafter"/>
</dbReference>
<evidence type="ECO:0000256" key="6">
    <source>
        <dbReference type="SAM" id="MobiDB-lite"/>
    </source>
</evidence>
<proteinExistence type="inferred from homology"/>
<keyword evidence="9" id="KW-1185">Reference proteome</keyword>
<dbReference type="GO" id="GO:0003677">
    <property type="term" value="F:DNA binding"/>
    <property type="evidence" value="ECO:0007669"/>
    <property type="project" value="UniProtKB-KW"/>
</dbReference>
<evidence type="ECO:0000256" key="4">
    <source>
        <dbReference type="ARBA" id="ARBA00034617"/>
    </source>
</evidence>
<dbReference type="PANTHER" id="PTHR13710">
    <property type="entry name" value="DNA HELICASE RECQ FAMILY MEMBER"/>
    <property type="match status" value="1"/>
</dbReference>
<accession>A0A0L0VAQ2</accession>
<dbReference type="GO" id="GO:0043138">
    <property type="term" value="F:3'-5' DNA helicase activity"/>
    <property type="evidence" value="ECO:0007669"/>
    <property type="project" value="UniProtKB-EC"/>
</dbReference>
<comment type="catalytic activity">
    <reaction evidence="4">
        <text>Couples ATP hydrolysis with the unwinding of duplex DNA by translocating in the 3'-5' direction.</text>
        <dbReference type="EC" id="5.6.2.4"/>
    </reaction>
</comment>